<dbReference type="GO" id="GO:0003677">
    <property type="term" value="F:DNA binding"/>
    <property type="evidence" value="ECO:0007669"/>
    <property type="project" value="UniProtKB-KW"/>
</dbReference>
<dbReference type="Proteomes" id="UP000218231">
    <property type="component" value="Unassembled WGS sequence"/>
</dbReference>
<reference evidence="6 7" key="1">
    <citation type="journal article" date="2017" name="Curr. Biol.">
        <title>Genome architecture and evolution of a unichromosomal asexual nematode.</title>
        <authorList>
            <person name="Fradin H."/>
            <person name="Zegar C."/>
            <person name="Gutwein M."/>
            <person name="Lucas J."/>
            <person name="Kovtun M."/>
            <person name="Corcoran D."/>
            <person name="Baugh L.R."/>
            <person name="Kiontke K."/>
            <person name="Gunsalus K."/>
            <person name="Fitch D.H."/>
            <person name="Piano F."/>
        </authorList>
    </citation>
    <scope>NUCLEOTIDE SEQUENCE [LARGE SCALE GENOMIC DNA]</scope>
    <source>
        <strain evidence="6">PF1309</strain>
    </source>
</reference>
<dbReference type="NCBIfam" id="NF033527">
    <property type="entry name" value="transpos_Tn3"/>
    <property type="match status" value="1"/>
</dbReference>
<evidence type="ECO:0000259" key="5">
    <source>
        <dbReference type="Pfam" id="PF01526"/>
    </source>
</evidence>
<name>A0A2A2M1E4_9BILA</name>
<keyword evidence="7" id="KW-1185">Reference proteome</keyword>
<keyword evidence="4" id="KW-0472">Membrane</keyword>
<dbReference type="Pfam" id="PF01526">
    <property type="entry name" value="DDE_Tnp_Tn3"/>
    <property type="match status" value="1"/>
</dbReference>
<accession>A0A2A2M1E4</accession>
<proteinExistence type="predicted"/>
<evidence type="ECO:0000313" key="6">
    <source>
        <dbReference type="EMBL" id="PAV92304.1"/>
    </source>
</evidence>
<keyword evidence="3" id="KW-0233">DNA recombination</keyword>
<comment type="caution">
    <text evidence="6">The sequence shown here is derived from an EMBL/GenBank/DDBJ whole genome shotgun (WGS) entry which is preliminary data.</text>
</comment>
<keyword evidence="2" id="KW-0238">DNA-binding</keyword>
<dbReference type="InterPro" id="IPR002513">
    <property type="entry name" value="Tn3_Tnp_DDE_dom"/>
</dbReference>
<dbReference type="AlphaFoldDB" id="A0A2A2M1E4"/>
<organism evidence="6 7">
    <name type="scientific">Diploscapter pachys</name>
    <dbReference type="NCBI Taxonomy" id="2018661"/>
    <lineage>
        <taxon>Eukaryota</taxon>
        <taxon>Metazoa</taxon>
        <taxon>Ecdysozoa</taxon>
        <taxon>Nematoda</taxon>
        <taxon>Chromadorea</taxon>
        <taxon>Rhabditida</taxon>
        <taxon>Rhabditina</taxon>
        <taxon>Rhabditomorpha</taxon>
        <taxon>Rhabditoidea</taxon>
        <taxon>Rhabditidae</taxon>
        <taxon>Diploscapter</taxon>
    </lineage>
</organism>
<keyword evidence="4" id="KW-0812">Transmembrane</keyword>
<dbReference type="EMBL" id="LIAE01006243">
    <property type="protein sequence ID" value="PAV92304.1"/>
    <property type="molecule type" value="Genomic_DNA"/>
</dbReference>
<dbReference type="GO" id="GO:0006313">
    <property type="term" value="P:DNA transposition"/>
    <property type="evidence" value="ECO:0007669"/>
    <property type="project" value="InterPro"/>
</dbReference>
<keyword evidence="4" id="KW-1133">Transmembrane helix</keyword>
<sequence>MAAMVERLRHTCVVVPASSTLERVALIARAQARRVAHAGLIRDLMAEQVAALESLIDPGEQGRTGLGWVRDWSEAPTAANLKAIVERLARVRSIEVEPDRARRIHAARYAVIARVAGIVTAQALRRMERRRRLATLVAAAIELEAALTDAALVMVEKMVGSLFRRADRTRSERLLGEARLLKDTARAHVRLGRLLIDAHSSGRDPSHAIGDRIGWDQLERSVRFAEQLTRGSEDGLDEVVQRYPEVRRFAPTLLAAFTFRAVRAGDPLLGAVNALQRMYRDGRSVLPKRVPTAFLRPRWRKVVFPSGGVIDRRAYEVAVIVHLRERLASGSVWVDGSRAYRTLDDYLLPQAAYTTMRDEGGLGLAVSSHFADWLGERRATLVRRMGEVERAAATGKLVDVVIAGGELIVSPLRRAVPDKGEELKTKLYALLPRVRVTDLLVEVAAWSGFADGFVHARSGEPAADLAALMGAILADATNLGLGRMAESSRGLTLARLRWTAEWHVRDETYLSALASIVDAHNAHPLGRVWGSGELSSSDGQFFRAGGRGEARADVNARYGSEPGVLFYTHVTDRFTPFHTKVIAANAGEAAHVIDGLLNHESELVIREHATDTAGAVDHVFGFCHLLGFRFAPRIRDLNERRLYGLAPLDPWPTLRPLVAGPVNVRAIEENWDETLRLASSIRAGTVSASAMLKKLAGYPRQNPVARSLREIGRVERTLFMLDWLDDPEQRRRTGSILNKGEARNALARAIFFNRLGELRDRTLENQRHRASGLTLVTAAIALWNTVYLDRAVRHLRSTGADVPDELLSHVAPLGWEHIGLTGDYLWSEIEKPGGRFRPLRTTTADRRA</sequence>
<protein>
    <recommendedName>
        <fullName evidence="5">Tn3 transposase DDE domain-containing protein</fullName>
    </recommendedName>
</protein>
<dbReference type="STRING" id="2018661.A0A2A2M1E4"/>
<gene>
    <name evidence="6" type="ORF">WR25_07882</name>
</gene>
<evidence type="ECO:0000256" key="3">
    <source>
        <dbReference type="ARBA" id="ARBA00023172"/>
    </source>
</evidence>
<feature type="domain" description="Tn3 transposase DDE" evidence="5">
    <location>
        <begin position="438"/>
        <end position="824"/>
    </location>
</feature>
<keyword evidence="1" id="KW-0815">Transposition</keyword>
<evidence type="ECO:0000313" key="7">
    <source>
        <dbReference type="Proteomes" id="UP000218231"/>
    </source>
</evidence>
<evidence type="ECO:0000256" key="2">
    <source>
        <dbReference type="ARBA" id="ARBA00023125"/>
    </source>
</evidence>
<dbReference type="OrthoDB" id="10469808at2759"/>
<evidence type="ECO:0000256" key="4">
    <source>
        <dbReference type="SAM" id="Phobius"/>
    </source>
</evidence>
<feature type="transmembrane region" description="Helical" evidence="4">
    <location>
        <begin position="133"/>
        <end position="155"/>
    </location>
</feature>
<evidence type="ECO:0000256" key="1">
    <source>
        <dbReference type="ARBA" id="ARBA00022578"/>
    </source>
</evidence>
<dbReference type="GO" id="GO:0004803">
    <property type="term" value="F:transposase activity"/>
    <property type="evidence" value="ECO:0007669"/>
    <property type="project" value="InterPro"/>
</dbReference>
<dbReference type="InterPro" id="IPR047653">
    <property type="entry name" value="Tn3-like_transpos"/>
</dbReference>